<organism evidence="1 2">
    <name type="scientific">Strigomonas culicis</name>
    <dbReference type="NCBI Taxonomy" id="28005"/>
    <lineage>
        <taxon>Eukaryota</taxon>
        <taxon>Discoba</taxon>
        <taxon>Euglenozoa</taxon>
        <taxon>Kinetoplastea</taxon>
        <taxon>Metakinetoplastina</taxon>
        <taxon>Trypanosomatida</taxon>
        <taxon>Trypanosomatidae</taxon>
        <taxon>Strigomonadinae</taxon>
        <taxon>Strigomonas</taxon>
    </lineage>
</organism>
<dbReference type="Proteomes" id="UP000015354">
    <property type="component" value="Unassembled WGS sequence"/>
</dbReference>
<evidence type="ECO:0000313" key="1">
    <source>
        <dbReference type="EMBL" id="EPY15018.1"/>
    </source>
</evidence>
<proteinExistence type="predicted"/>
<evidence type="ECO:0000313" key="2">
    <source>
        <dbReference type="Proteomes" id="UP000015354"/>
    </source>
</evidence>
<reference evidence="1 2" key="1">
    <citation type="journal article" date="2013" name="PLoS ONE">
        <title>Predicting the Proteins of Angomonas deanei, Strigomonas culicis and Their Respective Endosymbionts Reveals New Aspects of the Trypanosomatidae Family.</title>
        <authorList>
            <person name="Motta M.C."/>
            <person name="Martins A.C."/>
            <person name="de Souza S.S."/>
            <person name="Catta-Preta C.M."/>
            <person name="Silva R."/>
            <person name="Klein C.C."/>
            <person name="de Almeida L.G."/>
            <person name="de Lima Cunha O."/>
            <person name="Ciapina L.P."/>
            <person name="Brocchi M."/>
            <person name="Colabardini A.C."/>
            <person name="de Araujo Lima B."/>
            <person name="Machado C.R."/>
            <person name="de Almeida Soares C.M."/>
            <person name="Probst C.M."/>
            <person name="de Menezes C.B."/>
            <person name="Thompson C.E."/>
            <person name="Bartholomeu D.C."/>
            <person name="Gradia D.F."/>
            <person name="Pavoni D.P."/>
            <person name="Grisard E.C."/>
            <person name="Fantinatti-Garboggini F."/>
            <person name="Marchini F.K."/>
            <person name="Rodrigues-Luiz G.F."/>
            <person name="Wagner G."/>
            <person name="Goldman G.H."/>
            <person name="Fietto J.L."/>
            <person name="Elias M.C."/>
            <person name="Goldman M.H."/>
            <person name="Sagot M.F."/>
            <person name="Pereira M."/>
            <person name="Stoco P.H."/>
            <person name="de Mendonca-Neto R.P."/>
            <person name="Teixeira S.M."/>
            <person name="Maciel T.E."/>
            <person name="de Oliveira Mendes T.A."/>
            <person name="Urmenyi T.P."/>
            <person name="de Souza W."/>
            <person name="Schenkman S."/>
            <person name="de Vasconcelos A.T."/>
        </authorList>
    </citation>
    <scope>NUCLEOTIDE SEQUENCE [LARGE SCALE GENOMIC DNA]</scope>
</reference>
<dbReference type="AlphaFoldDB" id="S9TFA4"/>
<gene>
    <name evidence="1" type="ORF">STCU_12388</name>
</gene>
<comment type="caution">
    <text evidence="1">The sequence shown here is derived from an EMBL/GenBank/DDBJ whole genome shotgun (WGS) entry which is preliminary data.</text>
</comment>
<dbReference type="EMBL" id="ATMH01012723">
    <property type="protein sequence ID" value="EPY15018.1"/>
    <property type="molecule type" value="Genomic_DNA"/>
</dbReference>
<keyword evidence="2" id="KW-1185">Reference proteome</keyword>
<accession>S9TFA4</accession>
<sequence>MHHHREGGIHALVGCPCVVAVQAERTDEAVGLCDVVGERDVVLANHLQQVEAADVEVLRRGLIDHATGRRCDA</sequence>
<protein>
    <submittedName>
        <fullName evidence="1">Uncharacterized protein</fullName>
    </submittedName>
</protein>
<name>S9TFA4_9TRYP</name>